<protein>
    <recommendedName>
        <fullName evidence="1">BioF2-like acetyltransferase domain-containing protein</fullName>
    </recommendedName>
</protein>
<dbReference type="AlphaFoldDB" id="A0A0F0CRI0"/>
<dbReference type="PANTHER" id="PTHR36174:SF1">
    <property type="entry name" value="LIPID II:GLYCINE GLYCYLTRANSFERASE"/>
    <property type="match status" value="1"/>
</dbReference>
<dbReference type="PANTHER" id="PTHR36174">
    <property type="entry name" value="LIPID II:GLYCINE GLYCYLTRANSFERASE"/>
    <property type="match status" value="1"/>
</dbReference>
<gene>
    <name evidence="2" type="ORF">OMAG_000246</name>
</gene>
<evidence type="ECO:0000313" key="2">
    <source>
        <dbReference type="EMBL" id="KJJ85882.1"/>
    </source>
</evidence>
<comment type="caution">
    <text evidence="2">The sequence shown here is derived from an EMBL/GenBank/DDBJ whole genome shotgun (WGS) entry which is preliminary data.</text>
</comment>
<dbReference type="SUPFAM" id="SSF55729">
    <property type="entry name" value="Acyl-CoA N-acyltransferases (Nat)"/>
    <property type="match status" value="1"/>
</dbReference>
<keyword evidence="3" id="KW-1185">Reference proteome</keyword>
<evidence type="ECO:0000259" key="1">
    <source>
        <dbReference type="Pfam" id="PF13480"/>
    </source>
</evidence>
<accession>A0A0F0CRI0</accession>
<sequence>MLGAFMKIHLLDTTDAKQKTEWKNFIENSNNGTIFHDLDFLDYHPAGKFNTHHLEFFEKGKLTAILPAALNIQDDGIKTLRSPYGASIGGFVFQPGLRIKTIMEIIKLLQEYSKDNKINTADIKLGPIPYMKIPDTVQQFSLLSSGFNLACSWVSYLVPLSPESDIVTELFSSNKKYEFNYGEKLGATAKETDISEIDSFYEILMETEARLGGKPTHTKEELIDLYNRLPGKIRIFMGYCEGRPASGVLIFMLNKKTAYTFYICGKTELKKYHPQLVTLGFLMKKLALEGVSHLDLGPTSFDNMQLNEGLAHFKEDLGGKGFTRDFFRWKA</sequence>
<evidence type="ECO:0000313" key="3">
    <source>
        <dbReference type="Proteomes" id="UP000033428"/>
    </source>
</evidence>
<dbReference type="InterPro" id="IPR016181">
    <property type="entry name" value="Acyl_CoA_acyltransferase"/>
</dbReference>
<proteinExistence type="predicted"/>
<organism evidence="2 3">
    <name type="scientific">Candidatus Omnitrophus magneticus</name>
    <dbReference type="NCBI Taxonomy" id="1609969"/>
    <lineage>
        <taxon>Bacteria</taxon>
        <taxon>Pseudomonadati</taxon>
        <taxon>Candidatus Omnitrophota</taxon>
        <taxon>Candidatus Omnitrophus</taxon>
    </lineage>
</organism>
<dbReference type="EMBL" id="JYNY01000051">
    <property type="protein sequence ID" value="KJJ85882.1"/>
    <property type="molecule type" value="Genomic_DNA"/>
</dbReference>
<reference evidence="2 3" key="1">
    <citation type="submission" date="2015-02" db="EMBL/GenBank/DDBJ databases">
        <title>Single-cell genomics of uncultivated deep-branching MTB reveals a conserved set of magnetosome genes.</title>
        <authorList>
            <person name="Kolinko S."/>
            <person name="Richter M."/>
            <person name="Glockner F.O."/>
            <person name="Brachmann A."/>
            <person name="Schuler D."/>
        </authorList>
    </citation>
    <scope>NUCLEOTIDE SEQUENCE [LARGE SCALE GENOMIC DNA]</scope>
    <source>
        <strain evidence="2">SKK-01</strain>
    </source>
</reference>
<dbReference type="Pfam" id="PF13480">
    <property type="entry name" value="Acetyltransf_6"/>
    <property type="match status" value="1"/>
</dbReference>
<dbReference type="InterPro" id="IPR038740">
    <property type="entry name" value="BioF2-like_GNAT_dom"/>
</dbReference>
<dbReference type="Gene3D" id="3.40.630.30">
    <property type="match status" value="1"/>
</dbReference>
<dbReference type="InterPro" id="IPR050644">
    <property type="entry name" value="PG_Glycine_Bridge_Synth"/>
</dbReference>
<feature type="domain" description="BioF2-like acetyltransferase" evidence="1">
    <location>
        <begin position="183"/>
        <end position="299"/>
    </location>
</feature>
<name>A0A0F0CRI0_9BACT</name>
<dbReference type="Proteomes" id="UP000033428">
    <property type="component" value="Unassembled WGS sequence"/>
</dbReference>